<dbReference type="Proteomes" id="UP001328107">
    <property type="component" value="Unassembled WGS sequence"/>
</dbReference>
<dbReference type="CDD" id="cd02846">
    <property type="entry name" value="PAZ_argonaute_like"/>
    <property type="match status" value="1"/>
</dbReference>
<evidence type="ECO:0000256" key="1">
    <source>
        <dbReference type="RuleBase" id="RU361178"/>
    </source>
</evidence>
<keyword evidence="5" id="KW-1185">Reference proteome</keyword>
<dbReference type="PROSITE" id="PS50821">
    <property type="entry name" value="PAZ"/>
    <property type="match status" value="1"/>
</dbReference>
<dbReference type="SMART" id="SM00950">
    <property type="entry name" value="Piwi"/>
    <property type="match status" value="1"/>
</dbReference>
<name>A0AAN5C5U1_9BILA</name>
<dbReference type="InterPro" id="IPR003165">
    <property type="entry name" value="Piwi"/>
</dbReference>
<comment type="similarity">
    <text evidence="1">Belongs to the argonaute family.</text>
</comment>
<dbReference type="InterPro" id="IPR012337">
    <property type="entry name" value="RNaseH-like_sf"/>
</dbReference>
<reference evidence="5" key="1">
    <citation type="submission" date="2022-10" db="EMBL/GenBank/DDBJ databases">
        <title>Genome assembly of Pristionchus species.</title>
        <authorList>
            <person name="Yoshida K."/>
            <person name="Sommer R.J."/>
        </authorList>
    </citation>
    <scope>NUCLEOTIDE SEQUENCE [LARGE SCALE GENOMIC DNA]</scope>
    <source>
        <strain evidence="5">RS5460</strain>
    </source>
</reference>
<feature type="domain" description="PAZ" evidence="2">
    <location>
        <begin position="288"/>
        <end position="374"/>
    </location>
</feature>
<dbReference type="SMART" id="SM00949">
    <property type="entry name" value="PAZ"/>
    <property type="match status" value="1"/>
</dbReference>
<sequence>MAEAATHEMARMNLNVPKAAIVPKRPPGSAGRPVEINTNITPITLKKNISYFKYDLRMYAVFAKKDGSEGLKEFSKQTKDDYNEQERKKACTEIFLNLTKSESTFAGDLIYDRAAILFTTQKLAGVTGTDKKFELPPNTQSVCPDALRVEITIKQAADSFQVTSNDLVSAVNADFKGGSKGLMEVLNLATSQIPFFSPKEFITYGNGNIYLMDPAKYGFQENEAPSIGSDKYTGIGLSKGVKILEGMNKPGNKDYMPALVLDVKKTAFHFDNHVLSEKLVAMYGNNLPSISVLTRDLKDIRCLTSHKKASIVIGGFTNGPVGKATFKDREGKTLSIVHYYESKYKVKITRPDLPGVIDKHQKNIYPADLLKVAPNQRVKATQATKETVETLIKVSAIKPEVRFKQTQRLSTLLQLSSKKAEQLGVSVPANQPPLTVPARQLNPVSLLGGQGGMAGPSWRGSNKFVVGAKIDKWAAFLFYNSSGRYRFDPLQAFQGFVGKLRENGNRKGMSIPEPILDKYDVKGSVDQLVSEAVKKAAGAGCTYVLIVSDDRIKGHDQLKYDELVNRVTTQEVTLAKAAQVALENKMQTLENIIMKTNAKMRGMNHVLAADGGLHHAPGTLIMGIFVQQPRGMSPKEMEGGARPSMPAVIGLSANNGNLQAAPPAQREMAAQQYFTTGWKYANPREWTVGESQRETMKKMVVEALTQYKGNRGKVPSQVIVYRGGVSEGQLPYIASEELAMFHEAFATLSPSYKPALVILSCSKEHNERFYHKVFPTAGPGQRVDTNLAPGLIVDRVAVNPELNEFYLQSHKALQGTAKATKYTLLHESTGKLSNDQIQHMTNALCHLHEVVNSTTAIPTPLYVAEESAKRAVNILHHARGIPENYDLDELNKALGLGGCGARINA</sequence>
<dbReference type="Pfam" id="PF02170">
    <property type="entry name" value="PAZ"/>
    <property type="match status" value="1"/>
</dbReference>
<organism evidence="4 5">
    <name type="scientific">Pristionchus mayeri</name>
    <dbReference type="NCBI Taxonomy" id="1317129"/>
    <lineage>
        <taxon>Eukaryota</taxon>
        <taxon>Metazoa</taxon>
        <taxon>Ecdysozoa</taxon>
        <taxon>Nematoda</taxon>
        <taxon>Chromadorea</taxon>
        <taxon>Rhabditida</taxon>
        <taxon>Rhabditina</taxon>
        <taxon>Diplogasteromorpha</taxon>
        <taxon>Diplogasteroidea</taxon>
        <taxon>Neodiplogasteridae</taxon>
        <taxon>Pristionchus</taxon>
    </lineage>
</organism>
<dbReference type="PROSITE" id="PS50822">
    <property type="entry name" value="PIWI"/>
    <property type="match status" value="1"/>
</dbReference>
<dbReference type="SUPFAM" id="SSF101690">
    <property type="entry name" value="PAZ domain"/>
    <property type="match status" value="1"/>
</dbReference>
<gene>
    <name evidence="4" type="ORF">PMAYCL1PPCAC_01262</name>
</gene>
<dbReference type="Gene3D" id="3.40.50.2300">
    <property type="match status" value="1"/>
</dbReference>
<evidence type="ECO:0008006" key="6">
    <source>
        <dbReference type="Google" id="ProtNLM"/>
    </source>
</evidence>
<dbReference type="InterPro" id="IPR036085">
    <property type="entry name" value="PAZ_dom_sf"/>
</dbReference>
<dbReference type="PANTHER" id="PTHR22891">
    <property type="entry name" value="EUKARYOTIC TRANSLATION INITIATION FACTOR 2C"/>
    <property type="match status" value="1"/>
</dbReference>
<evidence type="ECO:0000259" key="3">
    <source>
        <dbReference type="PROSITE" id="PS50822"/>
    </source>
</evidence>
<dbReference type="InterPro" id="IPR036397">
    <property type="entry name" value="RNaseH_sf"/>
</dbReference>
<dbReference type="Pfam" id="PF02171">
    <property type="entry name" value="Piwi"/>
    <property type="match status" value="1"/>
</dbReference>
<evidence type="ECO:0000313" key="4">
    <source>
        <dbReference type="EMBL" id="GMR31067.1"/>
    </source>
</evidence>
<comment type="caution">
    <text evidence="4">The sequence shown here is derived from an EMBL/GenBank/DDBJ whole genome shotgun (WGS) entry which is preliminary data.</text>
</comment>
<dbReference type="GO" id="GO:0003723">
    <property type="term" value="F:RNA binding"/>
    <property type="evidence" value="ECO:0007669"/>
    <property type="project" value="InterPro"/>
</dbReference>
<dbReference type="Gene3D" id="2.170.260.10">
    <property type="entry name" value="paz domain"/>
    <property type="match status" value="1"/>
</dbReference>
<evidence type="ECO:0000259" key="2">
    <source>
        <dbReference type="PROSITE" id="PS50821"/>
    </source>
</evidence>
<evidence type="ECO:0000313" key="5">
    <source>
        <dbReference type="Proteomes" id="UP001328107"/>
    </source>
</evidence>
<dbReference type="SUPFAM" id="SSF53098">
    <property type="entry name" value="Ribonuclease H-like"/>
    <property type="match status" value="1"/>
</dbReference>
<dbReference type="Gene3D" id="3.30.420.10">
    <property type="entry name" value="Ribonuclease H-like superfamily/Ribonuclease H"/>
    <property type="match status" value="1"/>
</dbReference>
<proteinExistence type="inferred from homology"/>
<protein>
    <recommendedName>
        <fullName evidence="6">Piwi domain-containing protein</fullName>
    </recommendedName>
</protein>
<dbReference type="InterPro" id="IPR003100">
    <property type="entry name" value="PAZ_dom"/>
</dbReference>
<dbReference type="EMBL" id="BTRK01000001">
    <property type="protein sequence ID" value="GMR31067.1"/>
    <property type="molecule type" value="Genomic_DNA"/>
</dbReference>
<accession>A0AAN5C5U1</accession>
<feature type="domain" description="Piwi" evidence="3">
    <location>
        <begin position="542"/>
        <end position="876"/>
    </location>
</feature>
<dbReference type="AlphaFoldDB" id="A0AAN5C5U1"/>